<proteinExistence type="predicted"/>
<dbReference type="InterPro" id="IPR053728">
    <property type="entry name" value="Alginate_Permeability_Chnl"/>
</dbReference>
<dbReference type="Pfam" id="PF13372">
    <property type="entry name" value="Alginate_exp"/>
    <property type="match status" value="1"/>
</dbReference>
<organism evidence="2 3">
    <name type="scientific">Labrys neptuniae</name>
    <dbReference type="NCBI Taxonomy" id="376174"/>
    <lineage>
        <taxon>Bacteria</taxon>
        <taxon>Pseudomonadati</taxon>
        <taxon>Pseudomonadota</taxon>
        <taxon>Alphaproteobacteria</taxon>
        <taxon>Hyphomicrobiales</taxon>
        <taxon>Xanthobacteraceae</taxon>
        <taxon>Labrys</taxon>
    </lineage>
</organism>
<feature type="domain" description="Alginate export" evidence="1">
    <location>
        <begin position="31"/>
        <end position="419"/>
    </location>
</feature>
<dbReference type="EMBL" id="JBFNQD010000005">
    <property type="protein sequence ID" value="MEW9307332.1"/>
    <property type="molecule type" value="Genomic_DNA"/>
</dbReference>
<dbReference type="Gene3D" id="2.40.160.100">
    <property type="match status" value="1"/>
</dbReference>
<reference evidence="2 3" key="1">
    <citation type="submission" date="2024-07" db="EMBL/GenBank/DDBJ databases">
        <title>Description of Labrys sedimenti sp. nov., isolated from a diclofenac-degrading enrichment culture.</title>
        <authorList>
            <person name="Tancsics A."/>
            <person name="Csepanyi A."/>
        </authorList>
    </citation>
    <scope>NUCLEOTIDE SEQUENCE [LARGE SCALE GENOMIC DNA]</scope>
    <source>
        <strain evidence="2 3">LMG 23578</strain>
    </source>
</reference>
<dbReference type="Proteomes" id="UP001555786">
    <property type="component" value="Unassembled WGS sequence"/>
</dbReference>
<protein>
    <submittedName>
        <fullName evidence="2">Alginate export family protein</fullName>
    </submittedName>
</protein>
<keyword evidence="3" id="KW-1185">Reference proteome</keyword>
<dbReference type="InterPro" id="IPR025388">
    <property type="entry name" value="Alginate_export_dom"/>
</dbReference>
<evidence type="ECO:0000313" key="3">
    <source>
        <dbReference type="Proteomes" id="UP001555786"/>
    </source>
</evidence>
<evidence type="ECO:0000313" key="2">
    <source>
        <dbReference type="EMBL" id="MEW9307332.1"/>
    </source>
</evidence>
<accession>A0ABV3PNW4</accession>
<comment type="caution">
    <text evidence="2">The sequence shown here is derived from an EMBL/GenBank/DDBJ whole genome shotgun (WGS) entry which is preliminary data.</text>
</comment>
<evidence type="ECO:0000259" key="1">
    <source>
        <dbReference type="Pfam" id="PF13372"/>
    </source>
</evidence>
<name>A0ABV3PNW4_9HYPH</name>
<gene>
    <name evidence="2" type="ORF">ABXS05_17400</name>
</gene>
<dbReference type="RefSeq" id="WP_367624805.1">
    <property type="nucleotide sequence ID" value="NZ_JBFNQD010000005.1"/>
</dbReference>
<sequence>MAQETNSNGVADKDPFDALKNIPLSSDGSVYVDFGGQLRLRGESSNHPVFGLAKPEHNDVLLIRSLLSADVHFGPYLRTFVQLGSGLAPSWNGTPPATQFDRFDLMQGYGELTLPSAAGSFMVRAGRQEMSFGSSRLVSVRESPNIRRAFDGVRAAWIASPDTRIDAFLVRPVSLLSGVFDDKSDTSQAFWGVYATSPVPGIPALKADLYYFGLNRDDAKFARGTGNEHRHTVGARLFGKADNFDWDLEGAYQFGRFGTADISAWTVSAELGYTLQDAPFSPRIGLNADVISGDHNLRNGTLGTFNPLFPKLPYFSEANLVGPANLIDIQPNLTLTVVKNVVLNIGWNPLWKEATADAFYGPAITPVASTAGGTGRYMGQQVSTTLTWTPTKHLTFGGTYVNYTPGKRIRQAGGKSGSFAAAWAAISF</sequence>